<organism evidence="1 2">
    <name type="scientific">Streptomyces roseoviridis</name>
    <dbReference type="NCBI Taxonomy" id="67361"/>
    <lineage>
        <taxon>Bacteria</taxon>
        <taxon>Bacillati</taxon>
        <taxon>Actinomycetota</taxon>
        <taxon>Actinomycetes</taxon>
        <taxon>Kitasatosporales</taxon>
        <taxon>Streptomycetaceae</taxon>
        <taxon>Streptomyces</taxon>
    </lineage>
</organism>
<sequence length="78" mass="8322">MPGSTTLGPGHGVDAIDHPDAQRLTSVMRELHRLLTEAGPDRMTDAQVAALCGGEAPGRAEFTGWVERVVRRLEDATA</sequence>
<keyword evidence="2" id="KW-1185">Reference proteome</keyword>
<evidence type="ECO:0000313" key="1">
    <source>
        <dbReference type="EMBL" id="MFB9557478.1"/>
    </source>
</evidence>
<accession>A0ABV5QVC3</accession>
<gene>
    <name evidence="1" type="ORF">ACFFTP_25230</name>
</gene>
<dbReference type="Proteomes" id="UP001589716">
    <property type="component" value="Unassembled WGS sequence"/>
</dbReference>
<name>A0ABV5QVC3_9ACTN</name>
<dbReference type="RefSeq" id="WP_345485444.1">
    <property type="nucleotide sequence ID" value="NZ_BAAAWU010000001.1"/>
</dbReference>
<reference evidence="1 2" key="1">
    <citation type="submission" date="2024-09" db="EMBL/GenBank/DDBJ databases">
        <authorList>
            <person name="Sun Q."/>
            <person name="Mori K."/>
        </authorList>
    </citation>
    <scope>NUCLEOTIDE SEQUENCE [LARGE SCALE GENOMIC DNA]</scope>
    <source>
        <strain evidence="1 2">JCM 4414</strain>
    </source>
</reference>
<comment type="caution">
    <text evidence="1">The sequence shown here is derived from an EMBL/GenBank/DDBJ whole genome shotgun (WGS) entry which is preliminary data.</text>
</comment>
<dbReference type="EMBL" id="JBHMCT010000016">
    <property type="protein sequence ID" value="MFB9557478.1"/>
    <property type="molecule type" value="Genomic_DNA"/>
</dbReference>
<evidence type="ECO:0000313" key="2">
    <source>
        <dbReference type="Proteomes" id="UP001589716"/>
    </source>
</evidence>
<proteinExistence type="predicted"/>
<protein>
    <submittedName>
        <fullName evidence="1">Uncharacterized protein</fullName>
    </submittedName>
</protein>